<dbReference type="OrthoDB" id="5881184at2"/>
<proteinExistence type="predicted"/>
<comment type="caution">
    <text evidence="1">The sequence shown here is derived from an EMBL/GenBank/DDBJ whole genome shotgun (WGS) entry which is preliminary data.</text>
</comment>
<dbReference type="AlphaFoldDB" id="W6N855"/>
<protein>
    <submittedName>
        <fullName evidence="1">Putative tRNA-m1A22 methylase</fullName>
    </submittedName>
</protein>
<dbReference type="Pfam" id="PF12847">
    <property type="entry name" value="Methyltransf_18"/>
    <property type="match status" value="1"/>
</dbReference>
<name>W6N855_CLOTY</name>
<dbReference type="InterPro" id="IPR006901">
    <property type="entry name" value="TrmK"/>
</dbReference>
<dbReference type="PANTHER" id="PTHR38451">
    <property type="entry name" value="TRNA (ADENINE(22)-N(1))-METHYLTRANSFERASE"/>
    <property type="match status" value="1"/>
</dbReference>
<organism evidence="1 2">
    <name type="scientific">Clostridium tyrobutyricum DIVETGP</name>
    <dbReference type="NCBI Taxonomy" id="1408889"/>
    <lineage>
        <taxon>Bacteria</taxon>
        <taxon>Bacillati</taxon>
        <taxon>Bacillota</taxon>
        <taxon>Clostridia</taxon>
        <taxon>Eubacteriales</taxon>
        <taxon>Clostridiaceae</taxon>
        <taxon>Clostridium</taxon>
    </lineage>
</organism>
<keyword evidence="2" id="KW-1185">Reference proteome</keyword>
<dbReference type="SUPFAM" id="SSF53335">
    <property type="entry name" value="S-adenosyl-L-methionine-dependent methyltransferases"/>
    <property type="match status" value="1"/>
</dbReference>
<evidence type="ECO:0000313" key="2">
    <source>
        <dbReference type="Proteomes" id="UP000019482"/>
    </source>
</evidence>
<dbReference type="Gene3D" id="3.40.50.150">
    <property type="entry name" value="Vaccinia Virus protein VP39"/>
    <property type="match status" value="1"/>
</dbReference>
<dbReference type="PIRSF" id="PIRSF018637">
    <property type="entry name" value="TrmK"/>
    <property type="match status" value="1"/>
</dbReference>
<dbReference type="GeneID" id="29419087"/>
<dbReference type="GO" id="GO:0160105">
    <property type="term" value="F:tRNA (adenine(22)-N1)-methyltransferase activity"/>
    <property type="evidence" value="ECO:0007669"/>
    <property type="project" value="InterPro"/>
</dbReference>
<sequence length="229" mass="26415">MQLSSRLKAICNMVDHCNCTADIGTDHGYIPIYLVKNNICNRAIASDINKGPIRKAEINIRNEDLQNKIECRLGSGLNTINIGEVQEIIIAGMGGNLIRDIINENINIFKSVNTLILQPIQNPEVLREYIYKMGFTIVDEELCIDENIFYEIIKVKYAKNKNNIDTIFYEVGKRLIEKKNPLVNRFINKKIDKYRTILNYIKEDGSLAKKRKLDIKNKILRLQELIECL</sequence>
<reference evidence="1 2" key="1">
    <citation type="journal article" date="2015" name="Genome Announc.">
        <title>Draft Genome Sequence of Clostridium tyrobutyricum Strain DIVETGP, Isolated from Cow's Milk for Grana Padano Production.</title>
        <authorList>
            <person name="Soggiu A."/>
            <person name="Piras C."/>
            <person name="Gaiarsa S."/>
            <person name="Sassera D."/>
            <person name="Roncada P."/>
            <person name="Bendixen E."/>
            <person name="Brasca M."/>
            <person name="Bonizzi L."/>
        </authorList>
    </citation>
    <scope>NUCLEOTIDE SEQUENCE [LARGE SCALE GENOMIC DNA]</scope>
    <source>
        <strain evidence="1 2">DIVETGP</strain>
    </source>
</reference>
<dbReference type="PANTHER" id="PTHR38451:SF1">
    <property type="entry name" value="TRNA (ADENINE(22)-N(1))-METHYLTRANSFERASE"/>
    <property type="match status" value="1"/>
</dbReference>
<gene>
    <name evidence="1" type="ORF">CTDIVETGP_2620</name>
</gene>
<dbReference type="EMBL" id="CBXI010000043">
    <property type="protein sequence ID" value="CDL92550.1"/>
    <property type="molecule type" value="Genomic_DNA"/>
</dbReference>
<accession>W6N855</accession>
<keyword evidence="1" id="KW-0808">Transferase</keyword>
<keyword evidence="1" id="KW-0489">Methyltransferase</keyword>
<evidence type="ECO:0000313" key="1">
    <source>
        <dbReference type="EMBL" id="CDL92550.1"/>
    </source>
</evidence>
<dbReference type="GO" id="GO:0032259">
    <property type="term" value="P:methylation"/>
    <property type="evidence" value="ECO:0007669"/>
    <property type="project" value="UniProtKB-KW"/>
</dbReference>
<dbReference type="InterPro" id="IPR029063">
    <property type="entry name" value="SAM-dependent_MTases_sf"/>
</dbReference>
<dbReference type="RefSeq" id="WP_017751297.1">
    <property type="nucleotide sequence ID" value="NZ_CBXI010000043.1"/>
</dbReference>
<dbReference type="Proteomes" id="UP000019482">
    <property type="component" value="Unassembled WGS sequence"/>
</dbReference>